<dbReference type="Gene3D" id="3.40.710.10">
    <property type="entry name" value="DD-peptidase/beta-lactamase superfamily"/>
    <property type="match status" value="1"/>
</dbReference>
<reference evidence="2 3" key="1">
    <citation type="submission" date="2016-10" db="EMBL/GenBank/DDBJ databases">
        <authorList>
            <person name="de Groot N.N."/>
        </authorList>
    </citation>
    <scope>NUCLEOTIDE SEQUENCE [LARGE SCALE GENOMIC DNA]</scope>
    <source>
        <strain evidence="2 3">DSM 17925</strain>
    </source>
</reference>
<dbReference type="SUPFAM" id="SSF56601">
    <property type="entry name" value="beta-lactamase/transpeptidase-like"/>
    <property type="match status" value="1"/>
</dbReference>
<dbReference type="RefSeq" id="WP_089994926.1">
    <property type="nucleotide sequence ID" value="NZ_FOIZ01000002.1"/>
</dbReference>
<dbReference type="InterPro" id="IPR001466">
    <property type="entry name" value="Beta-lactam-related"/>
</dbReference>
<proteinExistence type="predicted"/>
<keyword evidence="3" id="KW-1185">Reference proteome</keyword>
<dbReference type="AlphaFoldDB" id="A0A1I0R9V6"/>
<dbReference type="Proteomes" id="UP000199167">
    <property type="component" value="Unassembled WGS sequence"/>
</dbReference>
<dbReference type="InterPro" id="IPR012338">
    <property type="entry name" value="Beta-lactam/transpept-like"/>
</dbReference>
<evidence type="ECO:0000259" key="1">
    <source>
        <dbReference type="Pfam" id="PF00144"/>
    </source>
</evidence>
<dbReference type="STRING" id="364200.SAMN04488515_2376"/>
<feature type="domain" description="Beta-lactamase-related" evidence="1">
    <location>
        <begin position="90"/>
        <end position="356"/>
    </location>
</feature>
<evidence type="ECO:0000313" key="2">
    <source>
        <dbReference type="EMBL" id="SEW37612.1"/>
    </source>
</evidence>
<dbReference type="PANTHER" id="PTHR43283">
    <property type="entry name" value="BETA-LACTAMASE-RELATED"/>
    <property type="match status" value="1"/>
</dbReference>
<dbReference type="EMBL" id="FOIZ01000002">
    <property type="protein sequence ID" value="SEW37612.1"/>
    <property type="molecule type" value="Genomic_DNA"/>
</dbReference>
<dbReference type="OrthoDB" id="9814204at2"/>
<dbReference type="InterPro" id="IPR050789">
    <property type="entry name" value="Diverse_Enzym_Activities"/>
</dbReference>
<sequence length="385" mass="42024">MRRWILRILLALVLAIVVVGLWKREEITRLMAVNSLFAEDRIVSNFSGMDDLFLVRSMSRGDTPVSPLPAGTPAEMPAGYDHWVTERNVTAMVVLHDGAIVFEEYYQGTEAEDLRIAWSISKSWMSALFGILVDEGAIASIDDPVTLYAPALTGTAYDGARIKDVLQMSSGVVFDEDYLDFNSDINKMGRVIALGGSMDAFAAGLQDTSAAPGEVWKYVSIDTHVLSMVLRGATERSLPELMTEKVIAPLGLEADPFYLTDGYGVAFALGGLNLRTRDNARFAQMFANGGTWQGQQIVPKDWVAASTTASAPKANGMGYGYQWWMPAGAPPGVFHGQGIYGQYIYVDQNRNVVIATNAADRLFREAGVADQNMAMFAEIAALFDE</sequence>
<organism evidence="2 3">
    <name type="scientific">Cognatiyoonia koreensis</name>
    <dbReference type="NCBI Taxonomy" id="364200"/>
    <lineage>
        <taxon>Bacteria</taxon>
        <taxon>Pseudomonadati</taxon>
        <taxon>Pseudomonadota</taxon>
        <taxon>Alphaproteobacteria</taxon>
        <taxon>Rhodobacterales</taxon>
        <taxon>Paracoccaceae</taxon>
        <taxon>Cognatiyoonia</taxon>
    </lineage>
</organism>
<protein>
    <recommendedName>
        <fullName evidence="1">Beta-lactamase-related domain-containing protein</fullName>
    </recommendedName>
</protein>
<name>A0A1I0R9V6_9RHOB</name>
<dbReference type="PANTHER" id="PTHR43283:SF14">
    <property type="entry name" value="BLL8153 PROTEIN"/>
    <property type="match status" value="1"/>
</dbReference>
<accession>A0A1I0R9V6</accession>
<dbReference type="Pfam" id="PF00144">
    <property type="entry name" value="Beta-lactamase"/>
    <property type="match status" value="1"/>
</dbReference>
<evidence type="ECO:0000313" key="3">
    <source>
        <dbReference type="Proteomes" id="UP000199167"/>
    </source>
</evidence>
<gene>
    <name evidence="2" type="ORF">SAMN04488515_2376</name>
</gene>